<evidence type="ECO:0008006" key="3">
    <source>
        <dbReference type="Google" id="ProtNLM"/>
    </source>
</evidence>
<evidence type="ECO:0000313" key="2">
    <source>
        <dbReference type="Proteomes" id="UP000683925"/>
    </source>
</evidence>
<dbReference type="OrthoDB" id="304051at2759"/>
<dbReference type="EMBL" id="CAJJDP010000042">
    <property type="protein sequence ID" value="CAD8162812.1"/>
    <property type="molecule type" value="Genomic_DNA"/>
</dbReference>
<organism evidence="1 2">
    <name type="scientific">Paramecium octaurelia</name>
    <dbReference type="NCBI Taxonomy" id="43137"/>
    <lineage>
        <taxon>Eukaryota</taxon>
        <taxon>Sar</taxon>
        <taxon>Alveolata</taxon>
        <taxon>Ciliophora</taxon>
        <taxon>Intramacronucleata</taxon>
        <taxon>Oligohymenophorea</taxon>
        <taxon>Peniculida</taxon>
        <taxon>Parameciidae</taxon>
        <taxon>Paramecium</taxon>
    </lineage>
</organism>
<accession>A0A8S1UGG9</accession>
<proteinExistence type="predicted"/>
<dbReference type="OMA" id="YIEFKYN"/>
<sequence>MYFENDDEYLIPNESQIYSSFQSENEMSKLHFLAVNQSKYETQHILYLSQYFLEFDLKKLNIQTGPFISVCLTKLTHELKSQNPHLITKILVRTRTLITNLSSINDLHIGFLESCILSSNYKIGYQFIKSKIFSHGCLEKKSLIMIEYFYLSGVIANAQMDFDEALRCYRIAHKFSPTDNFTAEAQKMETLLSFRLGLELKNWSHPASQELVIKLQSHINHNEYRELKEKDLDFQDKDAYICLKEWSLQAQLYQFLRNEQELHSKVSFELIAQHFRLQNLDTLIDLLLQINKIHSMFLINEEKHYIEFKYNSLNYKDINSKLENRYNLLKLLADTK</sequence>
<reference evidence="1" key="1">
    <citation type="submission" date="2021-01" db="EMBL/GenBank/DDBJ databases">
        <authorList>
            <consortium name="Genoscope - CEA"/>
            <person name="William W."/>
        </authorList>
    </citation>
    <scope>NUCLEOTIDE SEQUENCE</scope>
</reference>
<name>A0A8S1UGG9_PAROT</name>
<protein>
    <recommendedName>
        <fullName evidence="3">PCI domain-containing protein</fullName>
    </recommendedName>
</protein>
<evidence type="ECO:0000313" key="1">
    <source>
        <dbReference type="EMBL" id="CAD8162812.1"/>
    </source>
</evidence>
<keyword evidence="2" id="KW-1185">Reference proteome</keyword>
<dbReference type="Proteomes" id="UP000683925">
    <property type="component" value="Unassembled WGS sequence"/>
</dbReference>
<dbReference type="AlphaFoldDB" id="A0A8S1UGG9"/>
<gene>
    <name evidence="1" type="ORF">POCTA_138.1.T0420142</name>
</gene>
<comment type="caution">
    <text evidence="1">The sequence shown here is derived from an EMBL/GenBank/DDBJ whole genome shotgun (WGS) entry which is preliminary data.</text>
</comment>